<feature type="domain" description="Sulfatase-modifying factor enzyme-like" evidence="2">
    <location>
        <begin position="173"/>
        <end position="435"/>
    </location>
</feature>
<organism evidence="3 4">
    <name type="scientific">Caldilinea aerophila (strain DSM 14535 / JCM 11387 / NBRC 104270 / STL-6-O1)</name>
    <dbReference type="NCBI Taxonomy" id="926550"/>
    <lineage>
        <taxon>Bacteria</taxon>
        <taxon>Bacillati</taxon>
        <taxon>Chloroflexota</taxon>
        <taxon>Caldilineae</taxon>
        <taxon>Caldilineales</taxon>
        <taxon>Caldilineaceae</taxon>
        <taxon>Caldilinea</taxon>
    </lineage>
</organism>
<dbReference type="Gene3D" id="2.60.40.10">
    <property type="entry name" value="Immunoglobulins"/>
    <property type="match status" value="1"/>
</dbReference>
<keyword evidence="1" id="KW-1133">Transmembrane helix</keyword>
<evidence type="ECO:0000259" key="2">
    <source>
        <dbReference type="Pfam" id="PF03781"/>
    </source>
</evidence>
<keyword evidence="4" id="KW-1185">Reference proteome</keyword>
<dbReference type="PANTHER" id="PTHR23150">
    <property type="entry name" value="SULFATASE MODIFYING FACTOR 1, 2"/>
    <property type="match status" value="1"/>
</dbReference>
<dbReference type="HOGENOM" id="CLU_616334_0_0_0"/>
<dbReference type="InterPro" id="IPR005532">
    <property type="entry name" value="SUMF_dom"/>
</dbReference>
<dbReference type="KEGG" id="cap:CLDAP_11890"/>
<dbReference type="Proteomes" id="UP000007880">
    <property type="component" value="Chromosome"/>
</dbReference>
<dbReference type="InterPro" id="IPR016187">
    <property type="entry name" value="CTDL_fold"/>
</dbReference>
<dbReference type="GO" id="GO:0120147">
    <property type="term" value="F:formylglycine-generating oxidase activity"/>
    <property type="evidence" value="ECO:0007669"/>
    <property type="project" value="TreeGrafter"/>
</dbReference>
<dbReference type="InterPro" id="IPR051043">
    <property type="entry name" value="Sulfatase_Mod_Factor_Kinase"/>
</dbReference>
<dbReference type="STRING" id="926550.CLDAP_11890"/>
<protein>
    <recommendedName>
        <fullName evidence="2">Sulfatase-modifying factor enzyme-like domain-containing protein</fullName>
    </recommendedName>
</protein>
<dbReference type="OrthoDB" id="9768004at2"/>
<sequence length="444" mass="51237">MLQRDRLKQKPRKFVAMLFIGGVLFFLGLVGHFISSPAVVESGQEAESILYLPLIQKPFTAWLPLVYTVSPVYNEWPPTGAQGQSVNLFLSWQLHPSVAPQSGLRYEVYLDAHRSVPETLVASTDIPFYTPAPLQLNTTYSWQVVVVTANDARLKGPVWNFSTEVDTFPPDIEAMVYIPEGEFLMGCDSRNPWEISCFPEEVPLHRVYLDAYYIDKYEVTNLEYRRCVEAGVCNPPRRYNSRRVENYFINSAYDYYPVLYVSWWDGQTYCAWEGKRLPTEAQWEKAARGPNSTRVYPWGNEHNYSCDRAAKRPDNSHCFDPIDMQQVGFYPLGASPYGLMDMAGNAFEWTQDLYDMKYYYSSPYKNPPGSDHVDHDWGAGAHYKGPLFTIRGGSNMDNWYYMRTAHRHYGHHSDPETELFDAPYFRSWRVGFRCAVLAADWEAD</sequence>
<name>I0I1U1_CALAS</name>
<dbReference type="PANTHER" id="PTHR23150:SF19">
    <property type="entry name" value="FORMYLGLYCINE-GENERATING ENZYME"/>
    <property type="match status" value="1"/>
</dbReference>
<evidence type="ECO:0000313" key="3">
    <source>
        <dbReference type="EMBL" id="BAL99228.1"/>
    </source>
</evidence>
<evidence type="ECO:0000256" key="1">
    <source>
        <dbReference type="SAM" id="Phobius"/>
    </source>
</evidence>
<keyword evidence="1" id="KW-0812">Transmembrane</keyword>
<dbReference type="EMBL" id="AP012337">
    <property type="protein sequence ID" value="BAL99228.1"/>
    <property type="molecule type" value="Genomic_DNA"/>
</dbReference>
<dbReference type="InterPro" id="IPR013783">
    <property type="entry name" value="Ig-like_fold"/>
</dbReference>
<feature type="transmembrane region" description="Helical" evidence="1">
    <location>
        <begin position="14"/>
        <end position="34"/>
    </location>
</feature>
<gene>
    <name evidence="3" type="ordered locus">CLDAP_11890</name>
</gene>
<accession>I0I1U1</accession>
<dbReference type="InterPro" id="IPR042095">
    <property type="entry name" value="SUMF_sf"/>
</dbReference>
<reference evidence="3 4" key="1">
    <citation type="submission" date="2012-02" db="EMBL/GenBank/DDBJ databases">
        <title>Complete genome sequence of Caldilinea aerophila DSM 14535 (= NBRC 102666).</title>
        <authorList>
            <person name="Oguchi A."/>
            <person name="Hosoyama A."/>
            <person name="Sekine M."/>
            <person name="Fukai R."/>
            <person name="Kato Y."/>
            <person name="Nakamura S."/>
            <person name="Hanada S."/>
            <person name="Yamazaki S."/>
            <person name="Fujita N."/>
        </authorList>
    </citation>
    <scope>NUCLEOTIDE SEQUENCE [LARGE SCALE GENOMIC DNA]</scope>
    <source>
        <strain evidence="4">DSM 14535 / JCM 11387 / NBRC 104270 / STL-6-O1</strain>
    </source>
</reference>
<dbReference type="SUPFAM" id="SSF56436">
    <property type="entry name" value="C-type lectin-like"/>
    <property type="match status" value="1"/>
</dbReference>
<keyword evidence="1" id="KW-0472">Membrane</keyword>
<dbReference type="eggNOG" id="COG1262">
    <property type="taxonomic scope" value="Bacteria"/>
</dbReference>
<dbReference type="AlphaFoldDB" id="I0I1U1"/>
<dbReference type="Gene3D" id="3.90.1580.10">
    <property type="entry name" value="paralog of FGE (formylglycine-generating enzyme)"/>
    <property type="match status" value="1"/>
</dbReference>
<dbReference type="Pfam" id="PF03781">
    <property type="entry name" value="FGE-sulfatase"/>
    <property type="match status" value="1"/>
</dbReference>
<proteinExistence type="predicted"/>
<evidence type="ECO:0000313" key="4">
    <source>
        <dbReference type="Proteomes" id="UP000007880"/>
    </source>
</evidence>